<dbReference type="GO" id="GO:0006508">
    <property type="term" value="P:proteolysis"/>
    <property type="evidence" value="ECO:0007669"/>
    <property type="project" value="UniProtKB-KW"/>
</dbReference>
<feature type="signal peptide" evidence="6">
    <location>
        <begin position="1"/>
        <end position="30"/>
    </location>
</feature>
<protein>
    <submittedName>
        <fullName evidence="8">Trypsin-like peptidase domain-containing protein</fullName>
    </submittedName>
</protein>
<organism evidence="8 9">
    <name type="scientific">Candidatus Obscuribacter phosphatis</name>
    <dbReference type="NCBI Taxonomy" id="1906157"/>
    <lineage>
        <taxon>Bacteria</taxon>
        <taxon>Bacillati</taxon>
        <taxon>Candidatus Melainabacteria</taxon>
        <taxon>Candidatus Obscuribacterales</taxon>
        <taxon>Candidatus Obscuribacteraceae</taxon>
        <taxon>Candidatus Obscuribacter</taxon>
    </lineage>
</organism>
<keyword evidence="2" id="KW-0645">Protease</keyword>
<dbReference type="Pfam" id="PF13365">
    <property type="entry name" value="Trypsin_2"/>
    <property type="match status" value="1"/>
</dbReference>
<dbReference type="InterPro" id="IPR001478">
    <property type="entry name" value="PDZ"/>
</dbReference>
<dbReference type="InterPro" id="IPR036034">
    <property type="entry name" value="PDZ_sf"/>
</dbReference>
<feature type="region of interest" description="Disordered" evidence="5">
    <location>
        <begin position="41"/>
        <end position="69"/>
    </location>
</feature>
<feature type="chain" id="PRO_5035209760" evidence="6">
    <location>
        <begin position="31"/>
        <end position="398"/>
    </location>
</feature>
<dbReference type="Gene3D" id="2.30.42.10">
    <property type="match status" value="1"/>
</dbReference>
<dbReference type="PANTHER" id="PTHR43343">
    <property type="entry name" value="PEPTIDASE S12"/>
    <property type="match status" value="1"/>
</dbReference>
<dbReference type="GO" id="GO:0004252">
    <property type="term" value="F:serine-type endopeptidase activity"/>
    <property type="evidence" value="ECO:0007669"/>
    <property type="project" value="InterPro"/>
</dbReference>
<dbReference type="InterPro" id="IPR001940">
    <property type="entry name" value="Peptidase_S1C"/>
</dbReference>
<dbReference type="EMBL" id="JAFLCK010000002">
    <property type="protein sequence ID" value="MBN8659184.1"/>
    <property type="molecule type" value="Genomic_DNA"/>
</dbReference>
<keyword evidence="4" id="KW-0720">Serine protease</keyword>
<dbReference type="Proteomes" id="UP000664277">
    <property type="component" value="Unassembled WGS sequence"/>
</dbReference>
<evidence type="ECO:0000256" key="4">
    <source>
        <dbReference type="ARBA" id="ARBA00022825"/>
    </source>
</evidence>
<accession>A0A8J7TK77</accession>
<comment type="caution">
    <text evidence="8">The sequence shown here is derived from an EMBL/GenBank/DDBJ whole genome shotgun (WGS) entry which is preliminary data.</text>
</comment>
<reference evidence="8" key="1">
    <citation type="submission" date="2021-02" db="EMBL/GenBank/DDBJ databases">
        <title>Genome-Resolved Metagenomics of a Microbial Community Performing Photosynthetic Biological Nutrient Removal.</title>
        <authorList>
            <person name="Mcdaniel E.A."/>
        </authorList>
    </citation>
    <scope>NUCLEOTIDE SEQUENCE</scope>
    <source>
        <strain evidence="8">UWPOB_OBS1</strain>
    </source>
</reference>
<dbReference type="PANTHER" id="PTHR43343:SF3">
    <property type="entry name" value="PROTEASE DO-LIKE 8, CHLOROPLASTIC"/>
    <property type="match status" value="1"/>
</dbReference>
<evidence type="ECO:0000256" key="1">
    <source>
        <dbReference type="ARBA" id="ARBA00010541"/>
    </source>
</evidence>
<evidence type="ECO:0000256" key="5">
    <source>
        <dbReference type="SAM" id="MobiDB-lite"/>
    </source>
</evidence>
<proteinExistence type="inferred from homology"/>
<comment type="similarity">
    <text evidence="1">Belongs to the peptidase S1C family.</text>
</comment>
<dbReference type="InterPro" id="IPR009003">
    <property type="entry name" value="Peptidase_S1_PA"/>
</dbReference>
<feature type="compositionally biased region" description="Basic and acidic residues" evidence="5">
    <location>
        <begin position="49"/>
        <end position="61"/>
    </location>
</feature>
<evidence type="ECO:0000256" key="2">
    <source>
        <dbReference type="ARBA" id="ARBA00022670"/>
    </source>
</evidence>
<dbReference type="AlphaFoldDB" id="A0A8J7TK77"/>
<feature type="domain" description="PDZ" evidence="7">
    <location>
        <begin position="294"/>
        <end position="392"/>
    </location>
</feature>
<dbReference type="PRINTS" id="PR00834">
    <property type="entry name" value="PROTEASES2C"/>
</dbReference>
<evidence type="ECO:0000256" key="6">
    <source>
        <dbReference type="SAM" id="SignalP"/>
    </source>
</evidence>
<dbReference type="InterPro" id="IPR051201">
    <property type="entry name" value="Chloro_Bact_Ser_Proteases"/>
</dbReference>
<keyword evidence="3" id="KW-0378">Hydrolase</keyword>
<evidence type="ECO:0000313" key="9">
    <source>
        <dbReference type="Proteomes" id="UP000664277"/>
    </source>
</evidence>
<evidence type="ECO:0000313" key="8">
    <source>
        <dbReference type="EMBL" id="MBN8659184.1"/>
    </source>
</evidence>
<evidence type="ECO:0000259" key="7">
    <source>
        <dbReference type="Pfam" id="PF13180"/>
    </source>
</evidence>
<sequence>MKVCDFPGFRAGHGFLTLAVTALLANTLFASTLLAQAAAAAPTLPSKTSKPETPAKKETTKESTGGRTPLTEEEKLYIRIYKAANRSVVNISSVSSAEELMTNAMPSEGFGSGFMLKTEAGDGYILTNHHVVRGASHLLVTFYDGTTVQANLVGFDAHTDLAVLKINPPKNLALTPIPLGDSSELEVGRRVLAIGNPFGFDRTLTEGIVSSIGRTIKSENGRLIKGIIQTDAAINPGNSGGPLLDLSGKVVGINTAIFSGTRQSSGISFAIPINIAKNIIPQLIEHHRVLRPELGLDAIPDERGGLRVLRVSPGGPAAQAGIQGPKIMVYRYGDMEWRQMERGFADLIVAVDNQQVNSIDTLMSYIESKKPSQVVTLTVVRSNRLLKIPVKLTVSAQD</sequence>
<gene>
    <name evidence="8" type="ORF">J0M35_02395</name>
</gene>
<dbReference type="Pfam" id="PF13180">
    <property type="entry name" value="PDZ_2"/>
    <property type="match status" value="1"/>
</dbReference>
<dbReference type="SUPFAM" id="SSF50494">
    <property type="entry name" value="Trypsin-like serine proteases"/>
    <property type="match status" value="1"/>
</dbReference>
<dbReference type="FunFam" id="2.40.10.10:FF:000001">
    <property type="entry name" value="Periplasmic serine protease DegS"/>
    <property type="match status" value="1"/>
</dbReference>
<dbReference type="SUPFAM" id="SSF50156">
    <property type="entry name" value="PDZ domain-like"/>
    <property type="match status" value="1"/>
</dbReference>
<keyword evidence="6" id="KW-0732">Signal</keyword>
<dbReference type="Gene3D" id="2.40.10.120">
    <property type="match status" value="1"/>
</dbReference>
<name>A0A8J7TK77_9BACT</name>
<evidence type="ECO:0000256" key="3">
    <source>
        <dbReference type="ARBA" id="ARBA00022801"/>
    </source>
</evidence>